<proteinExistence type="predicted"/>
<gene>
    <name evidence="2" type="ORF">EZS27_023850</name>
</gene>
<name>A0A5J4R0Q7_9ZZZZ</name>
<sequence length="46" mass="5554">FVGQPWIYFVFELTILNGLLIYMIYRHEALSNRFYLRLKKQSGGEE</sequence>
<dbReference type="AlphaFoldDB" id="A0A5J4R0Q7"/>
<keyword evidence="1" id="KW-0812">Transmembrane</keyword>
<keyword evidence="1" id="KW-0472">Membrane</keyword>
<feature type="non-terminal residue" evidence="2">
    <location>
        <position position="1"/>
    </location>
</feature>
<keyword evidence="1" id="KW-1133">Transmembrane helix</keyword>
<protein>
    <submittedName>
        <fullName evidence="2">Uncharacterized protein</fullName>
    </submittedName>
</protein>
<evidence type="ECO:0000313" key="2">
    <source>
        <dbReference type="EMBL" id="KAA6327145.1"/>
    </source>
</evidence>
<evidence type="ECO:0000256" key="1">
    <source>
        <dbReference type="SAM" id="Phobius"/>
    </source>
</evidence>
<comment type="caution">
    <text evidence="2">The sequence shown here is derived from an EMBL/GenBank/DDBJ whole genome shotgun (WGS) entry which is preliminary data.</text>
</comment>
<feature type="transmembrane region" description="Helical" evidence="1">
    <location>
        <begin position="6"/>
        <end position="25"/>
    </location>
</feature>
<accession>A0A5J4R0Q7</accession>
<reference evidence="2" key="1">
    <citation type="submission" date="2019-03" db="EMBL/GenBank/DDBJ databases">
        <title>Single cell metagenomics reveals metabolic interactions within the superorganism composed of flagellate Streblomastix strix and complex community of Bacteroidetes bacteria on its surface.</title>
        <authorList>
            <person name="Treitli S.C."/>
            <person name="Kolisko M."/>
            <person name="Husnik F."/>
            <person name="Keeling P."/>
            <person name="Hampl V."/>
        </authorList>
    </citation>
    <scope>NUCLEOTIDE SEQUENCE</scope>
    <source>
        <strain evidence="2">STM</strain>
    </source>
</reference>
<organism evidence="2">
    <name type="scientific">termite gut metagenome</name>
    <dbReference type="NCBI Taxonomy" id="433724"/>
    <lineage>
        <taxon>unclassified sequences</taxon>
        <taxon>metagenomes</taxon>
        <taxon>organismal metagenomes</taxon>
    </lineage>
</organism>
<dbReference type="EMBL" id="SNRY01002042">
    <property type="protein sequence ID" value="KAA6327145.1"/>
    <property type="molecule type" value="Genomic_DNA"/>
</dbReference>